<comment type="caution">
    <text evidence="5">The sequence shown here is derived from an EMBL/GenBank/DDBJ whole genome shotgun (WGS) entry which is preliminary data.</text>
</comment>
<dbReference type="Pfam" id="PF12802">
    <property type="entry name" value="MarR_2"/>
    <property type="match status" value="1"/>
</dbReference>
<keyword evidence="6" id="KW-1185">Reference proteome</keyword>
<feature type="domain" description="HTH marR-type" evidence="4">
    <location>
        <begin position="3"/>
        <end position="135"/>
    </location>
</feature>
<organism evidence="5 6">
    <name type="scientific">Limnohabitans curvus</name>
    <dbReference type="NCBI Taxonomy" id="323423"/>
    <lineage>
        <taxon>Bacteria</taxon>
        <taxon>Pseudomonadati</taxon>
        <taxon>Pseudomonadota</taxon>
        <taxon>Betaproteobacteria</taxon>
        <taxon>Burkholderiales</taxon>
        <taxon>Comamonadaceae</taxon>
        <taxon>Limnohabitans</taxon>
    </lineage>
</organism>
<dbReference type="PRINTS" id="PR00598">
    <property type="entry name" value="HTHMARR"/>
</dbReference>
<dbReference type="InterPro" id="IPR036390">
    <property type="entry name" value="WH_DNA-bd_sf"/>
</dbReference>
<accession>A0A315EPA8</accession>
<dbReference type="PANTHER" id="PTHR42756">
    <property type="entry name" value="TRANSCRIPTIONAL REGULATOR, MARR"/>
    <property type="match status" value="1"/>
</dbReference>
<dbReference type="SMART" id="SM00347">
    <property type="entry name" value="HTH_MARR"/>
    <property type="match status" value="1"/>
</dbReference>
<evidence type="ECO:0000256" key="2">
    <source>
        <dbReference type="ARBA" id="ARBA00023125"/>
    </source>
</evidence>
<keyword evidence="2" id="KW-0238">DNA-binding</keyword>
<reference evidence="5 6" key="1">
    <citation type="submission" date="2017-04" db="EMBL/GenBank/DDBJ databases">
        <title>Unexpected and diverse lifestyles within the genus Limnohabitans.</title>
        <authorList>
            <person name="Kasalicky V."/>
            <person name="Mehrshad M."/>
            <person name="Andrei S.-A."/>
            <person name="Salcher M."/>
            <person name="Kratochvilova H."/>
            <person name="Simek K."/>
            <person name="Ghai R."/>
        </authorList>
    </citation>
    <scope>NUCLEOTIDE SEQUENCE [LARGE SCALE GENOMIC DNA]</scope>
    <source>
        <strain evidence="5 6">MWH-C5</strain>
    </source>
</reference>
<gene>
    <name evidence="5" type="ORF">B9Z44_02675</name>
</gene>
<evidence type="ECO:0000313" key="6">
    <source>
        <dbReference type="Proteomes" id="UP000251341"/>
    </source>
</evidence>
<evidence type="ECO:0000259" key="4">
    <source>
        <dbReference type="PROSITE" id="PS50995"/>
    </source>
</evidence>
<keyword evidence="1" id="KW-0805">Transcription regulation</keyword>
<evidence type="ECO:0000256" key="3">
    <source>
        <dbReference type="ARBA" id="ARBA00023163"/>
    </source>
</evidence>
<dbReference type="GO" id="GO:0003677">
    <property type="term" value="F:DNA binding"/>
    <property type="evidence" value="ECO:0007669"/>
    <property type="project" value="UniProtKB-KW"/>
</dbReference>
<dbReference type="Gene3D" id="1.10.10.10">
    <property type="entry name" value="Winged helix-like DNA-binding domain superfamily/Winged helix DNA-binding domain"/>
    <property type="match status" value="1"/>
</dbReference>
<dbReference type="EMBL" id="NESP01000001">
    <property type="protein sequence ID" value="PUE58595.1"/>
    <property type="molecule type" value="Genomic_DNA"/>
</dbReference>
<evidence type="ECO:0000256" key="1">
    <source>
        <dbReference type="ARBA" id="ARBA00023015"/>
    </source>
</evidence>
<dbReference type="RefSeq" id="WP_108401655.1">
    <property type="nucleotide sequence ID" value="NZ_NESP01000001.1"/>
</dbReference>
<dbReference type="PROSITE" id="PS50995">
    <property type="entry name" value="HTH_MARR_2"/>
    <property type="match status" value="1"/>
</dbReference>
<dbReference type="PANTHER" id="PTHR42756:SF1">
    <property type="entry name" value="TRANSCRIPTIONAL REPRESSOR OF EMRAB OPERON"/>
    <property type="match status" value="1"/>
</dbReference>
<evidence type="ECO:0000313" key="5">
    <source>
        <dbReference type="EMBL" id="PUE58595.1"/>
    </source>
</evidence>
<dbReference type="AlphaFoldDB" id="A0A315EPA8"/>
<dbReference type="InterPro" id="IPR036388">
    <property type="entry name" value="WH-like_DNA-bd_sf"/>
</dbReference>
<dbReference type="Proteomes" id="UP000251341">
    <property type="component" value="Unassembled WGS sequence"/>
</dbReference>
<dbReference type="SUPFAM" id="SSF46785">
    <property type="entry name" value="Winged helix' DNA-binding domain"/>
    <property type="match status" value="1"/>
</dbReference>
<proteinExistence type="predicted"/>
<name>A0A315EPA8_9BURK</name>
<dbReference type="GO" id="GO:0003700">
    <property type="term" value="F:DNA-binding transcription factor activity"/>
    <property type="evidence" value="ECO:0007669"/>
    <property type="project" value="InterPro"/>
</dbReference>
<sequence>MFDHCLYFNTAALARRLEREWTEAFSMFGVSPPQAFMLRVILAKPGLLQRELADELSIARPTATRALDFLQTKGLIERRGRDGDGREVCIQPTKNAIAIHAALNKASGTVTSKLKKLLGEAEFGETVSKIRSVRSGLE</sequence>
<protein>
    <submittedName>
        <fullName evidence="5">MarR family transcriptional regulator</fullName>
    </submittedName>
</protein>
<keyword evidence="3" id="KW-0804">Transcription</keyword>
<dbReference type="InterPro" id="IPR000835">
    <property type="entry name" value="HTH_MarR-typ"/>
</dbReference>